<dbReference type="InterPro" id="IPR027417">
    <property type="entry name" value="P-loop_NTPase"/>
</dbReference>
<name>A0A132NWE9_GIAIN</name>
<sequence>MSLRLMKIASFIRIRPFIGKEVGGKREYQVLEDAVDFQDSLVGHLPCSCVFDLSSTQASIFKAVAAPLIDASLLEDKMPVLFVAGPASSGKSFTIEGNPDENCAAGLIYTALKYVLSNSPDKLGLAALAVSPVLKVIDLLALSFDPVPVTVPVDPILTPSVRYDCFLRPVLQLADSVDLIKLGSRQLRRLQRKGIWNALWIIEYEIKGFRGRLSVAEINVFPCSLRVDLHLKTSLEKVIAGLRHYDYVKDEEIVIDPLLQLLRDCFKAGTGLMSFILCLSEGTKVQDFQMAETLVKQMFGVVESALERSKRLLASKDLVPSVFSM</sequence>
<dbReference type="VEuPathDB" id="GiardiaDB:QR46_1578"/>
<reference evidence="1 2" key="1">
    <citation type="journal article" date="2015" name="Mol. Biochem. Parasitol.">
        <title>Identification of polymorphic genes for use in assemblage B genotyping assays through comparative genomics of multiple assemblage B Giardia duodenalis isolates.</title>
        <authorList>
            <person name="Wielinga C."/>
            <person name="Thompson R.C."/>
            <person name="Monis P."/>
            <person name="Ryan U."/>
        </authorList>
    </citation>
    <scope>NUCLEOTIDE SEQUENCE [LARGE SCALE GENOMIC DNA]</scope>
    <source>
        <strain evidence="1 2">BAH15c1</strain>
    </source>
</reference>
<dbReference type="OrthoDB" id="10252631at2759"/>
<evidence type="ECO:0000313" key="2">
    <source>
        <dbReference type="Proteomes" id="UP000070089"/>
    </source>
</evidence>
<comment type="caution">
    <text evidence="1">The sequence shown here is derived from an EMBL/GenBank/DDBJ whole genome shotgun (WGS) entry which is preliminary data.</text>
</comment>
<protein>
    <submittedName>
        <fullName evidence="1">Uncharacterized protein</fullName>
    </submittedName>
</protein>
<dbReference type="AlphaFoldDB" id="A0A132NWE9"/>
<evidence type="ECO:0000313" key="1">
    <source>
        <dbReference type="EMBL" id="KWX14399.1"/>
    </source>
</evidence>
<dbReference type="InterPro" id="IPR036961">
    <property type="entry name" value="Kinesin_motor_dom_sf"/>
</dbReference>
<dbReference type="Gene3D" id="3.40.850.10">
    <property type="entry name" value="Kinesin motor domain"/>
    <property type="match status" value="1"/>
</dbReference>
<accession>A0A132NWE9</accession>
<proteinExistence type="predicted"/>
<dbReference type="EMBL" id="JXTI01000033">
    <property type="protein sequence ID" value="KWX14399.1"/>
    <property type="molecule type" value="Genomic_DNA"/>
</dbReference>
<dbReference type="SUPFAM" id="SSF52540">
    <property type="entry name" value="P-loop containing nucleoside triphosphate hydrolases"/>
    <property type="match status" value="1"/>
</dbReference>
<organism evidence="1 2">
    <name type="scientific">Giardia duodenalis assemblage B</name>
    <dbReference type="NCBI Taxonomy" id="1394984"/>
    <lineage>
        <taxon>Eukaryota</taxon>
        <taxon>Metamonada</taxon>
        <taxon>Diplomonadida</taxon>
        <taxon>Hexamitidae</taxon>
        <taxon>Giardiinae</taxon>
        <taxon>Giardia</taxon>
    </lineage>
</organism>
<gene>
    <name evidence="1" type="ORF">QR46_1578</name>
</gene>
<dbReference type="Proteomes" id="UP000070089">
    <property type="component" value="Unassembled WGS sequence"/>
</dbReference>